<dbReference type="Pfam" id="PF13173">
    <property type="entry name" value="AAA_14"/>
    <property type="match status" value="1"/>
</dbReference>
<sequence>MLDQLFLKSNDLIRLNNHKFKRYFIDSKDLSHRLIIILGQRGIGKTTTLAQLASKNKDSLYLSLDDIEISNDITSIIREFVLNGGKHLYLDEIHKSKDISAVLKFAYDNFKELNIVATGSSALEVLKSSHDLSRRAIVYKMSGMSFREYLGLRYGINLKAIELVNLLTNHQEIAVDIINTLKQKELAAIKLFREYLKVGYYPYYNDMPNDTAFYQSLRQSIEATIDSDLLSIYPNLNGNTARKLKILTHAISTSVPYQPNYSSLKSLVDIRDDRTLKEYLAMLDSAGLIRLLMKNELAIKNMDKADKIYLENTNLMYLNNPDTGNVRETFFANQLGNITEIYSGKGGDFMIGNKFIFEIGGAKKSFEQIKDMPNSFIAADDIEVGVGNKIPLWLFGFLY</sequence>
<proteinExistence type="predicted"/>
<evidence type="ECO:0000313" key="3">
    <source>
        <dbReference type="Proteomes" id="UP000196317"/>
    </source>
</evidence>
<accession>A0A1Y5MM27</accession>
<dbReference type="Gene3D" id="3.40.50.300">
    <property type="entry name" value="P-loop containing nucleotide triphosphate hydrolases"/>
    <property type="match status" value="1"/>
</dbReference>
<evidence type="ECO:0000259" key="1">
    <source>
        <dbReference type="SMART" id="SM00382"/>
    </source>
</evidence>
<feature type="domain" description="AAA+ ATPase" evidence="1">
    <location>
        <begin position="31"/>
        <end position="152"/>
    </location>
</feature>
<name>A0A1Y5MM27_9BACT</name>
<dbReference type="AlphaFoldDB" id="A0A1Y5MM27"/>
<dbReference type="InterPro" id="IPR027417">
    <property type="entry name" value="P-loop_NTPase"/>
</dbReference>
<dbReference type="SMART" id="SM00382">
    <property type="entry name" value="AAA"/>
    <property type="match status" value="1"/>
</dbReference>
<dbReference type="SUPFAM" id="SSF52540">
    <property type="entry name" value="P-loop containing nucleoside triphosphate hydrolases"/>
    <property type="match status" value="1"/>
</dbReference>
<dbReference type="InterPro" id="IPR041682">
    <property type="entry name" value="AAA_14"/>
</dbReference>
<reference evidence="2 3" key="1">
    <citation type="submission" date="2017-04" db="EMBL/GenBank/DDBJ databases">
        <title>Complete genome of Campylobacter concisus ATCC 33237T and draft genomes for an additional eight well characterized C. concisus strains.</title>
        <authorList>
            <person name="Cornelius A.J."/>
            <person name="Miller W.G."/>
            <person name="Lastovica A.J."/>
            <person name="On S.L."/>
            <person name="French N.P."/>
            <person name="Vandenberg O."/>
            <person name="Biggs P.J."/>
        </authorList>
    </citation>
    <scope>NUCLEOTIDE SEQUENCE [LARGE SCALE GENOMIC DNA]</scope>
    <source>
        <strain evidence="2 3">CCUG 19995</strain>
    </source>
</reference>
<dbReference type="Proteomes" id="UP000196317">
    <property type="component" value="Unassembled WGS sequence"/>
</dbReference>
<gene>
    <name evidence="2" type="ORF">B9N65_10360</name>
</gene>
<dbReference type="PANTHER" id="PTHR42990:SF1">
    <property type="entry name" value="AAA+ ATPASE DOMAIN-CONTAINING PROTEIN"/>
    <property type="match status" value="1"/>
</dbReference>
<protein>
    <submittedName>
        <fullName evidence="2">3-dehydroquinate dehydratase</fullName>
    </submittedName>
</protein>
<dbReference type="InterPro" id="IPR003593">
    <property type="entry name" value="AAA+_ATPase"/>
</dbReference>
<dbReference type="PANTHER" id="PTHR42990">
    <property type="entry name" value="ATPASE"/>
    <property type="match status" value="1"/>
</dbReference>
<evidence type="ECO:0000313" key="2">
    <source>
        <dbReference type="EMBL" id="OUT06765.1"/>
    </source>
</evidence>
<dbReference type="RefSeq" id="WP_087583773.1">
    <property type="nucleotide sequence ID" value="NZ_NDYN01000012.1"/>
</dbReference>
<dbReference type="EMBL" id="NDYN01000012">
    <property type="protein sequence ID" value="OUT06765.1"/>
    <property type="molecule type" value="Genomic_DNA"/>
</dbReference>
<organism evidence="2 3">
    <name type="scientific">Campylobacter concisus</name>
    <dbReference type="NCBI Taxonomy" id="199"/>
    <lineage>
        <taxon>Bacteria</taxon>
        <taxon>Pseudomonadati</taxon>
        <taxon>Campylobacterota</taxon>
        <taxon>Epsilonproteobacteria</taxon>
        <taxon>Campylobacterales</taxon>
        <taxon>Campylobacteraceae</taxon>
        <taxon>Campylobacter</taxon>
    </lineage>
</organism>
<comment type="caution">
    <text evidence="2">The sequence shown here is derived from an EMBL/GenBank/DDBJ whole genome shotgun (WGS) entry which is preliminary data.</text>
</comment>